<keyword evidence="4" id="KW-0862">Zinc</keyword>
<dbReference type="PANTHER" id="PTHR37326">
    <property type="entry name" value="BLL3975 PROTEIN"/>
    <property type="match status" value="1"/>
</dbReference>
<evidence type="ECO:0000256" key="2">
    <source>
        <dbReference type="ARBA" id="ARBA00022723"/>
    </source>
</evidence>
<dbReference type="Gene3D" id="3.40.630.10">
    <property type="entry name" value="Zn peptidases"/>
    <property type="match status" value="1"/>
</dbReference>
<evidence type="ECO:0000256" key="4">
    <source>
        <dbReference type="ARBA" id="ARBA00022833"/>
    </source>
</evidence>
<dbReference type="InParanoid" id="A0A1V8TFV2"/>
<accession>A0A1V8TFV2</accession>
<comment type="caution">
    <text evidence="7">The sequence shown here is derived from an EMBL/GenBank/DDBJ whole genome shotgun (WGS) entry which is preliminary data.</text>
</comment>
<dbReference type="InterPro" id="IPR043795">
    <property type="entry name" value="N-alpha-Ac-DABA-like"/>
</dbReference>
<dbReference type="Proteomes" id="UP000192596">
    <property type="component" value="Unassembled WGS sequence"/>
</dbReference>
<dbReference type="InterPro" id="IPR053138">
    <property type="entry name" value="N-alpha-Ac-DABA_deacetylase"/>
</dbReference>
<keyword evidence="5" id="KW-0732">Signal</keyword>
<proteinExistence type="predicted"/>
<feature type="chain" id="PRO_5013342892" description="Succinylglutamate desuccinylase/Aspartoacylase catalytic domain-containing protein" evidence="5">
    <location>
        <begin position="20"/>
        <end position="371"/>
    </location>
</feature>
<dbReference type="AlphaFoldDB" id="A0A1V8TFV2"/>
<protein>
    <recommendedName>
        <fullName evidence="6">Succinylglutamate desuccinylase/Aspartoacylase catalytic domain-containing protein</fullName>
    </recommendedName>
</protein>
<evidence type="ECO:0000259" key="6">
    <source>
        <dbReference type="Pfam" id="PF24827"/>
    </source>
</evidence>
<keyword evidence="3" id="KW-0378">Hydrolase</keyword>
<name>A0A1V8TFV2_9PEZI</name>
<dbReference type="EMBL" id="NAJO01000009">
    <property type="protein sequence ID" value="OQO10121.1"/>
    <property type="molecule type" value="Genomic_DNA"/>
</dbReference>
<evidence type="ECO:0000256" key="1">
    <source>
        <dbReference type="ARBA" id="ARBA00001947"/>
    </source>
</evidence>
<feature type="signal peptide" evidence="5">
    <location>
        <begin position="1"/>
        <end position="19"/>
    </location>
</feature>
<dbReference type="GO" id="GO:0046872">
    <property type="term" value="F:metal ion binding"/>
    <property type="evidence" value="ECO:0007669"/>
    <property type="project" value="UniProtKB-KW"/>
</dbReference>
<dbReference type="InterPro" id="IPR055438">
    <property type="entry name" value="AstE_AspA_cat"/>
</dbReference>
<dbReference type="SUPFAM" id="SSF53187">
    <property type="entry name" value="Zn-dependent exopeptidases"/>
    <property type="match status" value="1"/>
</dbReference>
<dbReference type="GO" id="GO:0016811">
    <property type="term" value="F:hydrolase activity, acting on carbon-nitrogen (but not peptide) bonds, in linear amides"/>
    <property type="evidence" value="ECO:0007669"/>
    <property type="project" value="InterPro"/>
</dbReference>
<dbReference type="Pfam" id="PF24827">
    <property type="entry name" value="AstE_AspA_cat"/>
    <property type="match status" value="1"/>
</dbReference>
<keyword evidence="8" id="KW-1185">Reference proteome</keyword>
<sequence length="371" mass="39369">MKLQHAAVLATVGIAGAAAKTVYTGDTLFGYPVISALDITDLPANTISRFWISAAQAQGGTNWFVPVFVARGTNESLHSGRKLSLSASIHGDELNGIPVVGRVFKALNETVPAGGLNGTIVGIPTLNPNGNIFNQRNFFSSSSNGFWTNLNRVMPGETVEDGGAIANAYAYNIWNQVWGNLSNIDIAVDFHTLSTGSNGPLWAYADYRLPGVGRLAELAQPDVIKIDPGEPGSVETTFVKNGVPAITLEIGPAKTWNQTLISRAEAFVYRLLDDLSMTESATPVDVDLSQTYKATNISSVSVTYSGFAQFDVVPLQDVEEGQVVGTVFNAWGDVLETLTAPVSGRVLTVRVDPAVEMGAGVLDVLYNATST</sequence>
<evidence type="ECO:0000313" key="7">
    <source>
        <dbReference type="EMBL" id="OQO10121.1"/>
    </source>
</evidence>
<evidence type="ECO:0000256" key="5">
    <source>
        <dbReference type="SAM" id="SignalP"/>
    </source>
</evidence>
<dbReference type="CDD" id="cd06251">
    <property type="entry name" value="M14_ASTE_ASPA-like"/>
    <property type="match status" value="1"/>
</dbReference>
<gene>
    <name evidence="7" type="ORF">B0A48_04478</name>
</gene>
<reference evidence="8" key="1">
    <citation type="submission" date="2017-03" db="EMBL/GenBank/DDBJ databases">
        <title>Genomes of endolithic fungi from Antarctica.</title>
        <authorList>
            <person name="Coleine C."/>
            <person name="Masonjones S."/>
            <person name="Stajich J.E."/>
        </authorList>
    </citation>
    <scope>NUCLEOTIDE SEQUENCE [LARGE SCALE GENOMIC DNA]</scope>
    <source>
        <strain evidence="8">CCFEE 5527</strain>
    </source>
</reference>
<dbReference type="OrthoDB" id="5588846at2759"/>
<dbReference type="GO" id="GO:0016788">
    <property type="term" value="F:hydrolase activity, acting on ester bonds"/>
    <property type="evidence" value="ECO:0007669"/>
    <property type="project" value="InterPro"/>
</dbReference>
<dbReference type="STRING" id="1507870.A0A1V8TFV2"/>
<keyword evidence="2" id="KW-0479">Metal-binding</keyword>
<dbReference type="PIRSF" id="PIRSF039012">
    <property type="entry name" value="ASP"/>
    <property type="match status" value="1"/>
</dbReference>
<dbReference type="PANTHER" id="PTHR37326:SF1">
    <property type="entry name" value="BLL3975 PROTEIN"/>
    <property type="match status" value="1"/>
</dbReference>
<evidence type="ECO:0000256" key="3">
    <source>
        <dbReference type="ARBA" id="ARBA00022801"/>
    </source>
</evidence>
<feature type="domain" description="Succinylglutamate desuccinylase/Aspartoacylase catalytic" evidence="6">
    <location>
        <begin position="80"/>
        <end position="273"/>
    </location>
</feature>
<organism evidence="7 8">
    <name type="scientific">Cryoendolithus antarcticus</name>
    <dbReference type="NCBI Taxonomy" id="1507870"/>
    <lineage>
        <taxon>Eukaryota</taxon>
        <taxon>Fungi</taxon>
        <taxon>Dikarya</taxon>
        <taxon>Ascomycota</taxon>
        <taxon>Pezizomycotina</taxon>
        <taxon>Dothideomycetes</taxon>
        <taxon>Dothideomycetidae</taxon>
        <taxon>Cladosporiales</taxon>
        <taxon>Cladosporiaceae</taxon>
        <taxon>Cryoendolithus</taxon>
    </lineage>
</organism>
<comment type="cofactor">
    <cofactor evidence="1">
        <name>Zn(2+)</name>
        <dbReference type="ChEBI" id="CHEBI:29105"/>
    </cofactor>
</comment>
<evidence type="ECO:0000313" key="8">
    <source>
        <dbReference type="Proteomes" id="UP000192596"/>
    </source>
</evidence>